<feature type="region of interest" description="Disordered" evidence="1">
    <location>
        <begin position="190"/>
        <end position="226"/>
    </location>
</feature>
<dbReference type="OMA" id="EDSIATC"/>
<evidence type="ECO:0000256" key="1">
    <source>
        <dbReference type="SAM" id="MobiDB-lite"/>
    </source>
</evidence>
<dbReference type="EMBL" id="JH431317">
    <property type="status" value="NOT_ANNOTATED_CDS"/>
    <property type="molecule type" value="Genomic_DNA"/>
</dbReference>
<dbReference type="eggNOG" id="ENOG502QTIY">
    <property type="taxonomic scope" value="Eukaryota"/>
</dbReference>
<evidence type="ECO:0000313" key="3">
    <source>
        <dbReference type="Proteomes" id="UP000014500"/>
    </source>
</evidence>
<organism evidence="2 3">
    <name type="scientific">Strigamia maritima</name>
    <name type="common">European centipede</name>
    <name type="synonym">Geophilus maritimus</name>
    <dbReference type="NCBI Taxonomy" id="126957"/>
    <lineage>
        <taxon>Eukaryota</taxon>
        <taxon>Metazoa</taxon>
        <taxon>Ecdysozoa</taxon>
        <taxon>Arthropoda</taxon>
        <taxon>Myriapoda</taxon>
        <taxon>Chilopoda</taxon>
        <taxon>Pleurostigmophora</taxon>
        <taxon>Geophilomorpha</taxon>
        <taxon>Linotaeniidae</taxon>
        <taxon>Strigamia</taxon>
    </lineage>
</organism>
<reference evidence="3" key="1">
    <citation type="submission" date="2011-05" db="EMBL/GenBank/DDBJ databases">
        <authorList>
            <person name="Richards S.R."/>
            <person name="Qu J."/>
            <person name="Jiang H."/>
            <person name="Jhangiani S.N."/>
            <person name="Agravi P."/>
            <person name="Goodspeed R."/>
            <person name="Gross S."/>
            <person name="Mandapat C."/>
            <person name="Jackson L."/>
            <person name="Mathew T."/>
            <person name="Pu L."/>
            <person name="Thornton R."/>
            <person name="Saada N."/>
            <person name="Wilczek-Boney K.B."/>
            <person name="Lee S."/>
            <person name="Kovar C."/>
            <person name="Wu Y."/>
            <person name="Scherer S.E."/>
            <person name="Worley K.C."/>
            <person name="Muzny D.M."/>
            <person name="Gibbs R."/>
        </authorList>
    </citation>
    <scope>NUCLEOTIDE SEQUENCE</scope>
    <source>
        <strain evidence="3">Brora</strain>
    </source>
</reference>
<sequence length="226" mass="25992">MNESGVKEARPWETAWTPDEIRKNSANWTLAGDAGLLNGMEALARTLLMKTQEIQKEVDLLAQETRGTSSRMHNAITDFLMLSNVQFVENRVYDEEIQEENLNNDNKAPVQKKSKEEREAELLPIIREAVKFGLNVVENAFEKHEVIDSDSEEEEDNSFHALPVLKPKDFYSHRPLPYVIGSEKFMRDDYAGLEEVPSDEEEESEKEEIDEGQERENKDLSEESTE</sequence>
<dbReference type="EnsemblMetazoa" id="SMAR015408-RA">
    <property type="protein sequence ID" value="SMAR015408-PA"/>
    <property type="gene ID" value="SMAR015408"/>
</dbReference>
<dbReference type="HOGENOM" id="CLU_099584_0_0_1"/>
<proteinExistence type="predicted"/>
<feature type="compositionally biased region" description="Acidic residues" evidence="1">
    <location>
        <begin position="196"/>
        <end position="211"/>
    </location>
</feature>
<dbReference type="PhylomeDB" id="T1JNH9"/>
<evidence type="ECO:0000313" key="2">
    <source>
        <dbReference type="EnsemblMetazoa" id="SMAR015408-PA"/>
    </source>
</evidence>
<dbReference type="AlphaFoldDB" id="T1JNH9"/>
<protein>
    <submittedName>
        <fullName evidence="2">Uncharacterized protein</fullName>
    </submittedName>
</protein>
<feature type="compositionally biased region" description="Basic and acidic residues" evidence="1">
    <location>
        <begin position="212"/>
        <end position="226"/>
    </location>
</feature>
<accession>T1JNH9</accession>
<keyword evidence="3" id="KW-1185">Reference proteome</keyword>
<dbReference type="Proteomes" id="UP000014500">
    <property type="component" value="Unassembled WGS sequence"/>
</dbReference>
<reference evidence="2" key="2">
    <citation type="submission" date="2015-02" db="UniProtKB">
        <authorList>
            <consortium name="EnsemblMetazoa"/>
        </authorList>
    </citation>
    <scope>IDENTIFICATION</scope>
</reference>
<dbReference type="STRING" id="126957.T1JNH9"/>
<name>T1JNH9_STRMM</name>